<dbReference type="InterPro" id="IPR013785">
    <property type="entry name" value="Aldolase_TIM"/>
</dbReference>
<dbReference type="PANTHER" id="PTHR11452">
    <property type="entry name" value="ALPHA-GALACTOSIDASE/ALPHA-N-ACETYLGALACTOSAMINIDASE"/>
    <property type="match status" value="1"/>
</dbReference>
<sequence>MTIPPFSKLTIRDDDWVKYNDSWPDELGVQGHKVQKNGDREVWAGPLSGGRVAVVLWNRGPTQASITASWSSIGLSTSAVVNAHDLWTVEVISSVQGELKATVETHACKMSRTCSNQMPGSLGYEEQDAKAFASWGVDYLKYDNCNDQGLSPQPRGVNDPATWASGVGNSWRTTGDIQDNWGSMTAIADANDKWASYARPGGWNDPDMLEVGNGGMSTEEYRSHFSIWALVKAPLLIGCDIRSMSNDTKEILSNHNVIAVNQDVLGVQGRKVLQDGDQQVSKQGRVAVVLWNRGSDEASITASWSSIGLNEPTVVDAHDLWTGEVTSSVQG</sequence>
<dbReference type="EMBL" id="CAJGYO010000003">
    <property type="protein sequence ID" value="CAD6219880.1"/>
    <property type="molecule type" value="Genomic_DNA"/>
</dbReference>
<evidence type="ECO:0000256" key="1">
    <source>
        <dbReference type="ARBA" id="ARBA00001255"/>
    </source>
</evidence>
<dbReference type="AlphaFoldDB" id="A0A811N912"/>
<dbReference type="Proteomes" id="UP000604825">
    <property type="component" value="Unassembled WGS sequence"/>
</dbReference>
<dbReference type="SUPFAM" id="SSF51445">
    <property type="entry name" value="(Trans)glycosidases"/>
    <property type="match status" value="1"/>
</dbReference>
<dbReference type="EC" id="3.2.1.22" evidence="3"/>
<dbReference type="OrthoDB" id="5795902at2759"/>
<name>A0A811N912_9POAL</name>
<evidence type="ECO:0000256" key="7">
    <source>
        <dbReference type="ARBA" id="ARBA00023295"/>
    </source>
</evidence>
<dbReference type="PANTHER" id="PTHR11452:SF71">
    <property type="entry name" value="ALPHA-GALACTOSIDASE"/>
    <property type="match status" value="1"/>
</dbReference>
<evidence type="ECO:0000256" key="2">
    <source>
        <dbReference type="ARBA" id="ARBA00009743"/>
    </source>
</evidence>
<keyword evidence="10" id="KW-1185">Reference proteome</keyword>
<evidence type="ECO:0000256" key="3">
    <source>
        <dbReference type="ARBA" id="ARBA00012755"/>
    </source>
</evidence>
<organism evidence="9 10">
    <name type="scientific">Miscanthus lutarioriparius</name>
    <dbReference type="NCBI Taxonomy" id="422564"/>
    <lineage>
        <taxon>Eukaryota</taxon>
        <taxon>Viridiplantae</taxon>
        <taxon>Streptophyta</taxon>
        <taxon>Embryophyta</taxon>
        <taxon>Tracheophyta</taxon>
        <taxon>Spermatophyta</taxon>
        <taxon>Magnoliopsida</taxon>
        <taxon>Liliopsida</taxon>
        <taxon>Poales</taxon>
        <taxon>Poaceae</taxon>
        <taxon>PACMAD clade</taxon>
        <taxon>Panicoideae</taxon>
        <taxon>Andropogonodae</taxon>
        <taxon>Andropogoneae</taxon>
        <taxon>Saccharinae</taxon>
        <taxon>Miscanthus</taxon>
    </lineage>
</organism>
<comment type="caution">
    <text evidence="9">The sequence shown here is derived from an EMBL/GenBank/DDBJ whole genome shotgun (WGS) entry which is preliminary data.</text>
</comment>
<dbReference type="Gene3D" id="3.20.20.70">
    <property type="entry name" value="Aldolase class I"/>
    <property type="match status" value="2"/>
</dbReference>
<evidence type="ECO:0000256" key="4">
    <source>
        <dbReference type="ARBA" id="ARBA00022729"/>
    </source>
</evidence>
<comment type="similarity">
    <text evidence="2">Belongs to the glycosyl hydrolase 27 family.</text>
</comment>
<accession>A0A811N912</accession>
<comment type="catalytic activity">
    <reaction evidence="1">
        <text>Hydrolysis of terminal, non-reducing alpha-D-galactose residues in alpha-D-galactosides, including galactose oligosaccharides, galactomannans and galactolipids.</text>
        <dbReference type="EC" id="3.2.1.22"/>
    </reaction>
</comment>
<dbReference type="GO" id="GO:0009505">
    <property type="term" value="C:plant-type cell wall"/>
    <property type="evidence" value="ECO:0007669"/>
    <property type="project" value="TreeGrafter"/>
</dbReference>
<evidence type="ECO:0000313" key="10">
    <source>
        <dbReference type="Proteomes" id="UP000604825"/>
    </source>
</evidence>
<dbReference type="InterPro" id="IPR041233">
    <property type="entry name" value="Melibiase_C"/>
</dbReference>
<feature type="domain" description="Alpha galactosidase C-terminal" evidence="8">
    <location>
        <begin position="282"/>
        <end position="325"/>
    </location>
</feature>
<dbReference type="InterPro" id="IPR002241">
    <property type="entry name" value="Glyco_hydro_27"/>
</dbReference>
<reference evidence="9" key="1">
    <citation type="submission" date="2020-10" db="EMBL/GenBank/DDBJ databases">
        <authorList>
            <person name="Han B."/>
            <person name="Lu T."/>
            <person name="Zhao Q."/>
            <person name="Huang X."/>
            <person name="Zhao Y."/>
        </authorList>
    </citation>
    <scope>NUCLEOTIDE SEQUENCE</scope>
</reference>
<protein>
    <recommendedName>
        <fullName evidence="3">alpha-galactosidase</fullName>
        <ecNumber evidence="3">3.2.1.22</ecNumber>
    </recommendedName>
</protein>
<dbReference type="GO" id="GO:0005975">
    <property type="term" value="P:carbohydrate metabolic process"/>
    <property type="evidence" value="ECO:0007669"/>
    <property type="project" value="InterPro"/>
</dbReference>
<keyword evidence="6" id="KW-1015">Disulfide bond</keyword>
<dbReference type="Pfam" id="PF16499">
    <property type="entry name" value="Melibiase_2"/>
    <property type="match status" value="1"/>
</dbReference>
<keyword evidence="7" id="KW-0326">Glycosidase</keyword>
<dbReference type="CDD" id="cd14792">
    <property type="entry name" value="GH27"/>
    <property type="match status" value="1"/>
</dbReference>
<gene>
    <name evidence="9" type="ORF">NCGR_LOCUS13480</name>
</gene>
<evidence type="ECO:0000259" key="8">
    <source>
        <dbReference type="Pfam" id="PF17801"/>
    </source>
</evidence>
<evidence type="ECO:0000313" key="9">
    <source>
        <dbReference type="EMBL" id="CAD6219880.1"/>
    </source>
</evidence>
<feature type="domain" description="Alpha galactosidase C-terminal" evidence="8">
    <location>
        <begin position="38"/>
        <end position="112"/>
    </location>
</feature>
<keyword evidence="4" id="KW-0732">Signal</keyword>
<evidence type="ECO:0000256" key="5">
    <source>
        <dbReference type="ARBA" id="ARBA00022801"/>
    </source>
</evidence>
<dbReference type="FunFam" id="2.60.40.1180:FF:000008">
    <property type="entry name" value="Alpha-galactosidase"/>
    <property type="match status" value="1"/>
</dbReference>
<dbReference type="InterPro" id="IPR013780">
    <property type="entry name" value="Glyco_hydro_b"/>
</dbReference>
<proteinExistence type="inferred from homology"/>
<dbReference type="InterPro" id="IPR017853">
    <property type="entry name" value="GH"/>
</dbReference>
<dbReference type="Pfam" id="PF17801">
    <property type="entry name" value="Melibiase_C"/>
    <property type="match status" value="2"/>
</dbReference>
<dbReference type="Gene3D" id="2.60.40.1180">
    <property type="entry name" value="Golgi alpha-mannosidase II"/>
    <property type="match status" value="2"/>
</dbReference>
<keyword evidence="5" id="KW-0378">Hydrolase</keyword>
<dbReference type="GO" id="GO:0004557">
    <property type="term" value="F:alpha-galactosidase activity"/>
    <property type="evidence" value="ECO:0007669"/>
    <property type="project" value="UniProtKB-EC"/>
</dbReference>
<evidence type="ECO:0000256" key="6">
    <source>
        <dbReference type="ARBA" id="ARBA00023157"/>
    </source>
</evidence>
<dbReference type="SUPFAM" id="SSF51011">
    <property type="entry name" value="Glycosyl hydrolase domain"/>
    <property type="match status" value="2"/>
</dbReference>